<dbReference type="GO" id="GO:0006303">
    <property type="term" value="P:double-strand break repair via nonhomologous end joining"/>
    <property type="evidence" value="ECO:0007669"/>
    <property type="project" value="TreeGrafter"/>
</dbReference>
<evidence type="ECO:0000313" key="4">
    <source>
        <dbReference type="RefSeq" id="XP_021571061.1"/>
    </source>
</evidence>
<dbReference type="InterPro" id="IPR052709">
    <property type="entry name" value="Transposase-MT_Hybrid"/>
</dbReference>
<dbReference type="PANTHER" id="PTHR46060:SF2">
    <property type="entry name" value="HISTONE-LYSINE N-METHYLTRANSFERASE SETMAR"/>
    <property type="match status" value="1"/>
</dbReference>
<dbReference type="GO" id="GO:0005634">
    <property type="term" value="C:nucleus"/>
    <property type="evidence" value="ECO:0007669"/>
    <property type="project" value="TreeGrafter"/>
</dbReference>
<sequence length="336" mass="37804">MKKMNLSPKGIEGGEDEISEDKDNGGRDEVVLPQKIGKKDTTVPGKKVGGKKSLAPVFADKLISPSSKGSTWAKLAQDRRNVKLEDRENHEENEYKTSELGQAEKESIKKTPGKRKKEMAKQTASPGNKKQKFGDLKKVGAISGLKKKECQVEKNEHFRHILLFEFNRGVKAAEAARNICAVYGENAIGESTARKWFCRFKEGHFDLSDSPRSGRPSGFDEDRLNAVLREDPCQSTRELANVMNCDQSTIVRHLHSLGKRKSAANLCIPPVTCLICKTVLSSNYHRYPRLTKEAVEEQRSEVTSQSHTAREWQSEDLSPRLGFQNLCFNRELRHLP</sequence>
<organism evidence="3 5">
    <name type="scientific">Carlito syrichta</name>
    <name type="common">Philippine tarsier</name>
    <name type="synonym">Tarsius syrichta</name>
    <dbReference type="NCBI Taxonomy" id="1868482"/>
    <lineage>
        <taxon>Eukaryota</taxon>
        <taxon>Metazoa</taxon>
        <taxon>Chordata</taxon>
        <taxon>Craniata</taxon>
        <taxon>Vertebrata</taxon>
        <taxon>Euteleostomi</taxon>
        <taxon>Mammalia</taxon>
        <taxon>Eutheria</taxon>
        <taxon>Euarchontoglires</taxon>
        <taxon>Primates</taxon>
        <taxon>Haplorrhini</taxon>
        <taxon>Tarsiiformes</taxon>
        <taxon>Tarsiidae</taxon>
        <taxon>Carlito</taxon>
    </lineage>
</organism>
<dbReference type="GO" id="GO:0044774">
    <property type="term" value="P:mitotic DNA integrity checkpoint signaling"/>
    <property type="evidence" value="ECO:0007669"/>
    <property type="project" value="TreeGrafter"/>
</dbReference>
<feature type="compositionally biased region" description="Basic and acidic residues" evidence="1">
    <location>
        <begin position="76"/>
        <end position="109"/>
    </location>
</feature>
<dbReference type="GO" id="GO:0042800">
    <property type="term" value="F:histone H3K4 methyltransferase activity"/>
    <property type="evidence" value="ECO:0007669"/>
    <property type="project" value="TreeGrafter"/>
</dbReference>
<dbReference type="GO" id="GO:0015074">
    <property type="term" value="P:DNA integration"/>
    <property type="evidence" value="ECO:0007669"/>
    <property type="project" value="TreeGrafter"/>
</dbReference>
<dbReference type="GeneID" id="110596169"/>
<protein>
    <submittedName>
        <fullName evidence="4 5">Uncharacterized protein LOC110596169 isoform X1</fullName>
    </submittedName>
</protein>
<dbReference type="GO" id="GO:0000729">
    <property type="term" value="P:DNA double-strand break processing"/>
    <property type="evidence" value="ECO:0007669"/>
    <property type="project" value="TreeGrafter"/>
</dbReference>
<dbReference type="InterPro" id="IPR036388">
    <property type="entry name" value="WH-like_DNA-bd_sf"/>
</dbReference>
<feature type="region of interest" description="Disordered" evidence="1">
    <location>
        <begin position="1"/>
        <end position="132"/>
    </location>
</feature>
<keyword evidence="3" id="KW-1185">Reference proteome</keyword>
<evidence type="ECO:0000256" key="1">
    <source>
        <dbReference type="SAM" id="MobiDB-lite"/>
    </source>
</evidence>
<dbReference type="Gene3D" id="1.10.10.10">
    <property type="entry name" value="Winged helix-like DNA-binding domain superfamily/Winged helix DNA-binding domain"/>
    <property type="match status" value="1"/>
</dbReference>
<evidence type="ECO:0000259" key="2">
    <source>
        <dbReference type="Pfam" id="PF17906"/>
    </source>
</evidence>
<dbReference type="GO" id="GO:0003690">
    <property type="term" value="F:double-stranded DNA binding"/>
    <property type="evidence" value="ECO:0007669"/>
    <property type="project" value="TreeGrafter"/>
</dbReference>
<dbReference type="GO" id="GO:0044547">
    <property type="term" value="F:DNA topoisomerase binding"/>
    <property type="evidence" value="ECO:0007669"/>
    <property type="project" value="TreeGrafter"/>
</dbReference>
<dbReference type="Gene3D" id="1.10.10.1450">
    <property type="match status" value="1"/>
</dbReference>
<dbReference type="InterPro" id="IPR041426">
    <property type="entry name" value="Mos1_HTH"/>
</dbReference>
<dbReference type="RefSeq" id="XP_021571063.1">
    <property type="nucleotide sequence ID" value="XM_021715388.1"/>
</dbReference>
<reference evidence="4 5" key="1">
    <citation type="submission" date="2025-04" db="UniProtKB">
        <authorList>
            <consortium name="RefSeq"/>
        </authorList>
    </citation>
    <scope>IDENTIFICATION</scope>
</reference>
<dbReference type="GO" id="GO:0046975">
    <property type="term" value="F:histone H3K36 methyltransferase activity"/>
    <property type="evidence" value="ECO:0007669"/>
    <property type="project" value="TreeGrafter"/>
</dbReference>
<accession>A0A3Q0EAL1</accession>
<feature type="domain" description="Mos1 transposase HTH" evidence="2">
    <location>
        <begin position="156"/>
        <end position="203"/>
    </location>
</feature>
<dbReference type="Proteomes" id="UP000189704">
    <property type="component" value="Unplaced"/>
</dbReference>
<feature type="compositionally biased region" description="Basic and acidic residues" evidence="1">
    <location>
        <begin position="21"/>
        <end position="30"/>
    </location>
</feature>
<evidence type="ECO:0000313" key="5">
    <source>
        <dbReference type="RefSeq" id="XP_021571063.1"/>
    </source>
</evidence>
<dbReference type="PANTHER" id="PTHR46060">
    <property type="entry name" value="MARINER MOS1 TRANSPOSASE-LIKE PROTEIN"/>
    <property type="match status" value="1"/>
</dbReference>
<dbReference type="GO" id="GO:0000793">
    <property type="term" value="C:condensed chromosome"/>
    <property type="evidence" value="ECO:0007669"/>
    <property type="project" value="TreeGrafter"/>
</dbReference>
<dbReference type="GO" id="GO:0003697">
    <property type="term" value="F:single-stranded DNA binding"/>
    <property type="evidence" value="ECO:0007669"/>
    <property type="project" value="TreeGrafter"/>
</dbReference>
<dbReference type="GO" id="GO:0031297">
    <property type="term" value="P:replication fork processing"/>
    <property type="evidence" value="ECO:0007669"/>
    <property type="project" value="TreeGrafter"/>
</dbReference>
<evidence type="ECO:0000313" key="3">
    <source>
        <dbReference type="Proteomes" id="UP000189704"/>
    </source>
</evidence>
<dbReference type="RefSeq" id="XP_021571061.1">
    <property type="nucleotide sequence ID" value="XM_021715386.1"/>
</dbReference>
<dbReference type="OrthoDB" id="616263at2759"/>
<dbReference type="KEGG" id="csyr:110596169"/>
<dbReference type="GO" id="GO:0035861">
    <property type="term" value="C:site of double-strand break"/>
    <property type="evidence" value="ECO:0007669"/>
    <property type="project" value="TreeGrafter"/>
</dbReference>
<name>A0A3Q0EAL1_CARSF</name>
<dbReference type="GO" id="GO:0000014">
    <property type="term" value="F:single-stranded DNA endodeoxyribonuclease activity"/>
    <property type="evidence" value="ECO:0007669"/>
    <property type="project" value="TreeGrafter"/>
</dbReference>
<dbReference type="Pfam" id="PF17906">
    <property type="entry name" value="HTH_48"/>
    <property type="match status" value="1"/>
</dbReference>
<dbReference type="AlphaFoldDB" id="A0A3Q0EAL1"/>
<gene>
    <name evidence="4 5" type="primary">LOC110596169</name>
</gene>
<proteinExistence type="predicted"/>